<dbReference type="SUPFAM" id="SSF55447">
    <property type="entry name" value="CO dehydrogenase flavoprotein C-terminal domain-like"/>
    <property type="match status" value="1"/>
</dbReference>
<dbReference type="InterPro" id="IPR002346">
    <property type="entry name" value="Mopterin_DH_FAD-bd"/>
</dbReference>
<dbReference type="Gene3D" id="3.30.43.10">
    <property type="entry name" value="Uridine Diphospho-n-acetylenolpyruvylglucosamine Reductase, domain 2"/>
    <property type="match status" value="1"/>
</dbReference>
<dbReference type="GO" id="GO:0071949">
    <property type="term" value="F:FAD binding"/>
    <property type="evidence" value="ECO:0007669"/>
    <property type="project" value="InterPro"/>
</dbReference>
<dbReference type="InterPro" id="IPR005107">
    <property type="entry name" value="CO_DH_flav_C"/>
</dbReference>
<dbReference type="InterPro" id="IPR016166">
    <property type="entry name" value="FAD-bd_PCMH"/>
</dbReference>
<dbReference type="InterPro" id="IPR036683">
    <property type="entry name" value="CO_DH_flav_C_dom_sf"/>
</dbReference>
<organism evidence="3 4">
    <name type="scientific">Sediminispirochaeta smaragdinae (strain DSM 11293 / JCM 15392 / SEBR 4228)</name>
    <name type="common">Spirochaeta smaragdinae</name>
    <dbReference type="NCBI Taxonomy" id="573413"/>
    <lineage>
        <taxon>Bacteria</taxon>
        <taxon>Pseudomonadati</taxon>
        <taxon>Spirochaetota</taxon>
        <taxon>Spirochaetia</taxon>
        <taxon>Spirochaetales</taxon>
        <taxon>Spirochaetaceae</taxon>
        <taxon>Sediminispirochaeta</taxon>
    </lineage>
</organism>
<dbReference type="eggNOG" id="COG1319">
    <property type="taxonomic scope" value="Bacteria"/>
</dbReference>
<dbReference type="KEGG" id="ssm:Spirs_1105"/>
<dbReference type="InterPro" id="IPR016169">
    <property type="entry name" value="FAD-bd_PCMH_sub2"/>
</dbReference>
<dbReference type="InterPro" id="IPR016167">
    <property type="entry name" value="FAD-bd_PCMH_sub1"/>
</dbReference>
<protein>
    <submittedName>
        <fullName evidence="3">Molybdopterin dehydrogenase FAD-binding protein</fullName>
    </submittedName>
</protein>
<dbReference type="EMBL" id="CP002116">
    <property type="protein sequence ID" value="ADK80236.1"/>
    <property type="molecule type" value="Genomic_DNA"/>
</dbReference>
<dbReference type="STRING" id="573413.Spirs_1105"/>
<dbReference type="Proteomes" id="UP000002318">
    <property type="component" value="Chromosome"/>
</dbReference>
<keyword evidence="1" id="KW-0274">FAD</keyword>
<dbReference type="AlphaFoldDB" id="E1R0Y7"/>
<dbReference type="HOGENOM" id="CLU_058050_1_0_12"/>
<name>E1R0Y7_SEDSS</name>
<reference evidence="3 4" key="1">
    <citation type="journal article" date="2010" name="Stand. Genomic Sci.">
        <title>Complete genome sequence of Spirochaeta smaragdinae type strain (SEBR 4228).</title>
        <authorList>
            <person name="Mavromatis K."/>
            <person name="Yasawong M."/>
            <person name="Chertkov O."/>
            <person name="Lapidus A."/>
            <person name="Lucas S."/>
            <person name="Nolan M."/>
            <person name="Del Rio T.G."/>
            <person name="Tice H."/>
            <person name="Cheng J.F."/>
            <person name="Pitluck S."/>
            <person name="Liolios K."/>
            <person name="Ivanova N."/>
            <person name="Tapia R."/>
            <person name="Han C."/>
            <person name="Bruce D."/>
            <person name="Goodwin L."/>
            <person name="Pati A."/>
            <person name="Chen A."/>
            <person name="Palaniappan K."/>
            <person name="Land M."/>
            <person name="Hauser L."/>
            <person name="Chang Y.J."/>
            <person name="Jeffries C.D."/>
            <person name="Detter J.C."/>
            <person name="Rohde M."/>
            <person name="Brambilla E."/>
            <person name="Spring S."/>
            <person name="Goker M."/>
            <person name="Sikorski J."/>
            <person name="Woyke T."/>
            <person name="Bristow J."/>
            <person name="Eisen J.A."/>
            <person name="Markowitz V."/>
            <person name="Hugenholtz P."/>
            <person name="Klenk H.P."/>
            <person name="Kyrpides N.C."/>
        </authorList>
    </citation>
    <scope>NUCLEOTIDE SEQUENCE [LARGE SCALE GENOMIC DNA]</scope>
    <source>
        <strain evidence="4">DSM 11293 / JCM 15392 / SEBR 4228</strain>
    </source>
</reference>
<dbReference type="PANTHER" id="PTHR42659">
    <property type="entry name" value="XANTHINE DEHYDROGENASE SUBUNIT C-RELATED"/>
    <property type="match status" value="1"/>
</dbReference>
<dbReference type="RefSeq" id="WP_013253700.1">
    <property type="nucleotide sequence ID" value="NC_014364.1"/>
</dbReference>
<feature type="domain" description="FAD-binding PCMH-type" evidence="2">
    <location>
        <begin position="1"/>
        <end position="220"/>
    </location>
</feature>
<dbReference type="OrthoDB" id="9789842at2"/>
<accession>E1R0Y7</accession>
<dbReference type="PANTHER" id="PTHR42659:SF9">
    <property type="entry name" value="XANTHINE DEHYDROGENASE FAD-BINDING SUBUNIT XDHB-RELATED"/>
    <property type="match status" value="1"/>
</dbReference>
<dbReference type="PROSITE" id="PS51387">
    <property type="entry name" value="FAD_PCMH"/>
    <property type="match status" value="1"/>
</dbReference>
<evidence type="ECO:0000259" key="2">
    <source>
        <dbReference type="PROSITE" id="PS51387"/>
    </source>
</evidence>
<evidence type="ECO:0000313" key="3">
    <source>
        <dbReference type="EMBL" id="ADK80236.1"/>
    </source>
</evidence>
<keyword evidence="4" id="KW-1185">Reference proteome</keyword>
<evidence type="ECO:0000256" key="1">
    <source>
        <dbReference type="ARBA" id="ARBA00022827"/>
    </source>
</evidence>
<dbReference type="Pfam" id="PF00941">
    <property type="entry name" value="FAD_binding_5"/>
    <property type="match status" value="1"/>
</dbReference>
<gene>
    <name evidence="3" type="ordered locus">Spirs_1105</name>
</gene>
<dbReference type="Gene3D" id="3.30.465.10">
    <property type="match status" value="2"/>
</dbReference>
<keyword evidence="1" id="KW-0285">Flavoprotein</keyword>
<dbReference type="Gene3D" id="3.30.390.50">
    <property type="entry name" value="CO dehydrogenase flavoprotein, C-terminal domain"/>
    <property type="match status" value="1"/>
</dbReference>
<dbReference type="SMART" id="SM01092">
    <property type="entry name" value="CO_deh_flav_C"/>
    <property type="match status" value="1"/>
</dbReference>
<dbReference type="SUPFAM" id="SSF56176">
    <property type="entry name" value="FAD-binding/transporter-associated domain-like"/>
    <property type="match status" value="1"/>
</dbReference>
<dbReference type="InterPro" id="IPR051312">
    <property type="entry name" value="Diverse_Substr_Oxidored"/>
</dbReference>
<dbReference type="Pfam" id="PF03450">
    <property type="entry name" value="CO_deh_flav_C"/>
    <property type="match status" value="1"/>
</dbReference>
<evidence type="ECO:0000313" key="4">
    <source>
        <dbReference type="Proteomes" id="UP000002318"/>
    </source>
</evidence>
<dbReference type="GO" id="GO:0016491">
    <property type="term" value="F:oxidoreductase activity"/>
    <property type="evidence" value="ECO:0007669"/>
    <property type="project" value="InterPro"/>
</dbReference>
<proteinExistence type="predicted"/>
<dbReference type="InterPro" id="IPR036318">
    <property type="entry name" value="FAD-bd_PCMH-like_sf"/>
</dbReference>
<sequence>MVRFKHFDASTVEEAVELLYRFEGRAKVIAGGTDIVGFYKDNILPTPYEALINIKTIPGLEEIKEEDGFLRIGTLVRLEDIAHNTAVQENYTALALAAQHAASPHIREMGTIGGNVCQNSRCWYFRTPNNRFSCARKGGDECFASEGDNRYHSIFGDVKDCLAVNPSDTLPALIALGTKIVTSKRTLDITEMFPEKDPTRMHTLDPDEIITEFQISAPAAGMKSSWKKFAIRKSIDFPVVNCAAAVTIADGKVEDAMLCLNAVYYKPYVPARAVAYLKGKVLDEEVAETTGEAAVWGAKPLAMNEYKIQIAKGLIKQTLLACR</sequence>